<evidence type="ECO:0000256" key="5">
    <source>
        <dbReference type="ARBA" id="ARBA00023002"/>
    </source>
</evidence>
<evidence type="ECO:0000256" key="1">
    <source>
        <dbReference type="ARBA" id="ARBA00001974"/>
    </source>
</evidence>
<dbReference type="InterPro" id="IPR011251">
    <property type="entry name" value="Luciferase-like_dom"/>
</dbReference>
<sequence>MSVVDRPAPLVATLRRPHRSPPTHARTHHRTAPHRTAREKTMDYAHPLTLGLQIPAGPGQPDLTLALLAEEAGLDVVVTPASQDGGLDGWTALSWVAGVTSRVSVSPSGIDATTGPATVLGRATASLDLLSGGRVDLTLTSQDEDATALEETVDVVRGMWATGADGPLTYSGEHHVVPGTPRGPAPAHAVTIWVAGASTAALEVAGRTGDGWSVRWDEIDPSDLAAASAAVDRAALAAGRDPREVRRRIVLPAAPVVGHPGWTSPEDDAAADTVLALRGLVVGLGFSTLLVETDDPAMVSRVAQTVAPALRAAVSAARAESGIVPGLVRPSRTRAQRHPGIRYDDLPETLVEIAVEPGDAGYGDVRSTYMRGGSPGLVLRPRTVPEVVDALAFARSHDVPLAVRSGGHGISGRSTNRGGIVLDLGRLDQTEVLDHESRRVRLGPGARWGAVARELAPLGWAISSGDYGGVGVGGLATSGGIGYLVREHGLTIDHVRAVEMVLADGQVVRASDTENTDLFWAVRGAGHSVGIVTSFELEADEVGEIGFAQLVFDATDTAEVLEAYGAVVEASPRDLTAFLVMGRPQPGQPPLAQIMAVVGSPDPEVIVDRLEPLARIAPLLQQSVRLTTYDQVVALPAPGPHQGQGEPVTRSALADHITPELARAAAALVRSGQSYFFQIRSVGGAVADVPADATAYAHRDAGFSLVAFGASRDRLDARWDAMTEHFSGLYTNFETDQRPERLLDAYPTATLARLREIKHRYDPTGVFRDNFALGTQEAAASRT</sequence>
<dbReference type="SUPFAM" id="SSF56176">
    <property type="entry name" value="FAD-binding/transporter-associated domain-like"/>
    <property type="match status" value="1"/>
</dbReference>
<dbReference type="Gene3D" id="3.30.43.10">
    <property type="entry name" value="Uridine Diphospho-n-acetylenolpyruvylglucosamine Reductase, domain 2"/>
    <property type="match status" value="1"/>
</dbReference>
<keyword evidence="4" id="KW-0274">FAD</keyword>
<gene>
    <name evidence="8" type="ORF">SANBI_000624</name>
</gene>
<comment type="similarity">
    <text evidence="2">Belongs to the oxygen-dependent FAD-linked oxidoreductase family.</text>
</comment>
<dbReference type="InterPro" id="IPR016166">
    <property type="entry name" value="FAD-bd_PCMH"/>
</dbReference>
<dbReference type="Gene3D" id="3.40.462.20">
    <property type="match status" value="1"/>
</dbReference>
<accession>A0AAF0Z8B9</accession>
<dbReference type="AlphaFoldDB" id="A0AAF0Z8B9"/>
<comment type="cofactor">
    <cofactor evidence="1">
        <name>FAD</name>
        <dbReference type="ChEBI" id="CHEBI:57692"/>
    </cofactor>
</comment>
<dbReference type="PANTHER" id="PTHR42973">
    <property type="entry name" value="BINDING OXIDOREDUCTASE, PUTATIVE (AFU_ORTHOLOGUE AFUA_1G17690)-RELATED"/>
    <property type="match status" value="1"/>
</dbReference>
<proteinExistence type="inferred from homology"/>
<evidence type="ECO:0000256" key="6">
    <source>
        <dbReference type="SAM" id="MobiDB-lite"/>
    </source>
</evidence>
<dbReference type="PROSITE" id="PS00862">
    <property type="entry name" value="OX2_COVAL_FAD"/>
    <property type="match status" value="1"/>
</dbReference>
<dbReference type="Pfam" id="PF01565">
    <property type="entry name" value="FAD_binding_4"/>
    <property type="match status" value="1"/>
</dbReference>
<dbReference type="InterPro" id="IPR016169">
    <property type="entry name" value="FAD-bd_PCMH_sub2"/>
</dbReference>
<evidence type="ECO:0000256" key="2">
    <source>
        <dbReference type="ARBA" id="ARBA00005466"/>
    </source>
</evidence>
<dbReference type="RefSeq" id="WP_319158835.1">
    <property type="nucleotide sequence ID" value="NZ_CP138359.1"/>
</dbReference>
<dbReference type="PROSITE" id="PS51387">
    <property type="entry name" value="FAD_PCMH"/>
    <property type="match status" value="1"/>
</dbReference>
<dbReference type="PANTHER" id="PTHR42973:SF39">
    <property type="entry name" value="FAD-BINDING PCMH-TYPE DOMAIN-CONTAINING PROTEIN"/>
    <property type="match status" value="1"/>
</dbReference>
<feature type="domain" description="FAD-binding PCMH-type" evidence="7">
    <location>
        <begin position="370"/>
        <end position="542"/>
    </location>
</feature>
<dbReference type="InterPro" id="IPR006093">
    <property type="entry name" value="Oxy_OxRdtase_FAD_BS"/>
</dbReference>
<dbReference type="InterPro" id="IPR036318">
    <property type="entry name" value="FAD-bd_PCMH-like_sf"/>
</dbReference>
<dbReference type="SUPFAM" id="SSF51679">
    <property type="entry name" value="Bacterial luciferase-like"/>
    <property type="match status" value="1"/>
</dbReference>
<dbReference type="InterPro" id="IPR016167">
    <property type="entry name" value="FAD-bd_PCMH_sub1"/>
</dbReference>
<evidence type="ECO:0000313" key="9">
    <source>
        <dbReference type="Proteomes" id="UP001304340"/>
    </source>
</evidence>
<dbReference type="GO" id="GO:0071949">
    <property type="term" value="F:FAD binding"/>
    <property type="evidence" value="ECO:0007669"/>
    <property type="project" value="InterPro"/>
</dbReference>
<reference evidence="9" key="1">
    <citation type="submission" date="2023-11" db="EMBL/GenBank/DDBJ databases">
        <authorList>
            <person name="Helweg L.P."/>
            <person name="Kiel A."/>
            <person name="Hitz F."/>
            <person name="Ruckert-Reed C."/>
            <person name="Busche T."/>
            <person name="Kaltschmidt B."/>
            <person name="Kaltschmidt C."/>
        </authorList>
    </citation>
    <scope>NUCLEOTIDE SEQUENCE [LARGE SCALE GENOMIC DNA]</scope>
    <source>
        <strain evidence="9">4.1</strain>
    </source>
</reference>
<dbReference type="Gene3D" id="3.30.465.10">
    <property type="match status" value="1"/>
</dbReference>
<dbReference type="Pfam" id="PF00296">
    <property type="entry name" value="Bac_luciferase"/>
    <property type="match status" value="1"/>
</dbReference>
<dbReference type="KEGG" id="sbil:SANBI_000624"/>
<feature type="region of interest" description="Disordered" evidence="6">
    <location>
        <begin position="1"/>
        <end position="39"/>
    </location>
</feature>
<dbReference type="Gene3D" id="3.20.20.30">
    <property type="entry name" value="Luciferase-like domain"/>
    <property type="match status" value="1"/>
</dbReference>
<dbReference type="InterPro" id="IPR006094">
    <property type="entry name" value="Oxid_FAD_bind_N"/>
</dbReference>
<keyword evidence="3" id="KW-0285">Flavoprotein</keyword>
<name>A0AAF0Z8B9_9MICO</name>
<keyword evidence="5" id="KW-0560">Oxidoreductase</keyword>
<dbReference type="InterPro" id="IPR050416">
    <property type="entry name" value="FAD-linked_Oxidoreductase"/>
</dbReference>
<evidence type="ECO:0000259" key="7">
    <source>
        <dbReference type="PROSITE" id="PS51387"/>
    </source>
</evidence>
<evidence type="ECO:0000256" key="3">
    <source>
        <dbReference type="ARBA" id="ARBA00022630"/>
    </source>
</evidence>
<evidence type="ECO:0000256" key="4">
    <source>
        <dbReference type="ARBA" id="ARBA00022827"/>
    </source>
</evidence>
<dbReference type="GO" id="GO:0016705">
    <property type="term" value="F:oxidoreductase activity, acting on paired donors, with incorporation or reduction of molecular oxygen"/>
    <property type="evidence" value="ECO:0007669"/>
    <property type="project" value="InterPro"/>
</dbReference>
<dbReference type="EMBL" id="CP138359">
    <property type="protein sequence ID" value="WPF82987.1"/>
    <property type="molecule type" value="Genomic_DNA"/>
</dbReference>
<dbReference type="Proteomes" id="UP001304340">
    <property type="component" value="Chromosome"/>
</dbReference>
<keyword evidence="9" id="KW-1185">Reference proteome</keyword>
<feature type="compositionally biased region" description="Basic residues" evidence="6">
    <location>
        <begin position="15"/>
        <end position="35"/>
    </location>
</feature>
<protein>
    <submittedName>
        <fullName evidence="8">LLM class flavin-dependent oxidoreductase</fullName>
    </submittedName>
</protein>
<organism evidence="8 9">
    <name type="scientific">Sanguibacter biliveldensis</name>
    <dbReference type="NCBI Taxonomy" id="3030830"/>
    <lineage>
        <taxon>Bacteria</taxon>
        <taxon>Bacillati</taxon>
        <taxon>Actinomycetota</taxon>
        <taxon>Actinomycetes</taxon>
        <taxon>Micrococcales</taxon>
        <taxon>Sanguibacteraceae</taxon>
        <taxon>Sanguibacter</taxon>
    </lineage>
</organism>
<dbReference type="InterPro" id="IPR012951">
    <property type="entry name" value="BBE"/>
</dbReference>
<dbReference type="InterPro" id="IPR036661">
    <property type="entry name" value="Luciferase-like_sf"/>
</dbReference>
<evidence type="ECO:0000313" key="8">
    <source>
        <dbReference type="EMBL" id="WPF82987.1"/>
    </source>
</evidence>
<dbReference type="Pfam" id="PF08031">
    <property type="entry name" value="BBE"/>
    <property type="match status" value="1"/>
</dbReference>